<feature type="region of interest" description="Disordered" evidence="3">
    <location>
        <begin position="976"/>
        <end position="1073"/>
    </location>
</feature>
<evidence type="ECO:0000256" key="3">
    <source>
        <dbReference type="SAM" id="MobiDB-lite"/>
    </source>
</evidence>
<dbReference type="InterPro" id="IPR026183">
    <property type="entry name" value="Taxilin_fam"/>
</dbReference>
<feature type="region of interest" description="Disordered" evidence="3">
    <location>
        <begin position="22"/>
        <end position="92"/>
    </location>
</feature>
<evidence type="ECO:0000313" key="5">
    <source>
        <dbReference type="Proteomes" id="UP000308365"/>
    </source>
</evidence>
<dbReference type="EMBL" id="RWIC01000564">
    <property type="protein sequence ID" value="TKC42221.1"/>
    <property type="molecule type" value="Genomic_DNA"/>
</dbReference>
<feature type="coiled-coil region" evidence="2">
    <location>
        <begin position="254"/>
        <end position="430"/>
    </location>
</feature>
<organism evidence="4 5">
    <name type="scientific">Monodon monoceros</name>
    <name type="common">Narwhal</name>
    <name type="synonym">Ceratodon monodon</name>
    <dbReference type="NCBI Taxonomy" id="40151"/>
    <lineage>
        <taxon>Eukaryota</taxon>
        <taxon>Metazoa</taxon>
        <taxon>Chordata</taxon>
        <taxon>Craniata</taxon>
        <taxon>Vertebrata</taxon>
        <taxon>Euteleostomi</taxon>
        <taxon>Mammalia</taxon>
        <taxon>Eutheria</taxon>
        <taxon>Laurasiatheria</taxon>
        <taxon>Artiodactyla</taxon>
        <taxon>Whippomorpha</taxon>
        <taxon>Cetacea</taxon>
        <taxon>Odontoceti</taxon>
        <taxon>Monodontidae</taxon>
        <taxon>Monodon</taxon>
    </lineage>
</organism>
<evidence type="ECO:0008006" key="6">
    <source>
        <dbReference type="Google" id="ProtNLM"/>
    </source>
</evidence>
<dbReference type="Pfam" id="PF09728">
    <property type="entry name" value="Taxilin"/>
    <property type="match status" value="1"/>
</dbReference>
<feature type="compositionally biased region" description="Basic and acidic residues" evidence="3">
    <location>
        <begin position="1306"/>
        <end position="1319"/>
    </location>
</feature>
<evidence type="ECO:0000313" key="4">
    <source>
        <dbReference type="EMBL" id="TKC42221.1"/>
    </source>
</evidence>
<feature type="compositionally biased region" description="Polar residues" evidence="3">
    <location>
        <begin position="49"/>
        <end position="63"/>
    </location>
</feature>
<protein>
    <recommendedName>
        <fullName evidence="6">Alpha-taxilin</fullName>
    </recommendedName>
</protein>
<reference evidence="5" key="1">
    <citation type="journal article" date="2019" name="IScience">
        <title>Narwhal Genome Reveals Long-Term Low Genetic Diversity despite Current Large Abundance Size.</title>
        <authorList>
            <person name="Westbury M.V."/>
            <person name="Petersen B."/>
            <person name="Garde E."/>
            <person name="Heide-Jorgensen M.P."/>
            <person name="Lorenzen E.D."/>
        </authorList>
    </citation>
    <scope>NUCLEOTIDE SEQUENCE [LARGE SCALE GENOMIC DNA]</scope>
</reference>
<proteinExistence type="inferred from homology"/>
<evidence type="ECO:0000256" key="1">
    <source>
        <dbReference type="ARBA" id="ARBA00009550"/>
    </source>
</evidence>
<gene>
    <name evidence="4" type="ORF">EI555_013402</name>
</gene>
<feature type="region of interest" description="Disordered" evidence="3">
    <location>
        <begin position="1419"/>
        <end position="1445"/>
    </location>
</feature>
<feature type="compositionally biased region" description="Basic and acidic residues" evidence="3">
    <location>
        <begin position="1434"/>
        <end position="1445"/>
    </location>
</feature>
<feature type="non-terminal residue" evidence="4">
    <location>
        <position position="1"/>
    </location>
</feature>
<feature type="compositionally biased region" description="Basic and acidic residues" evidence="3">
    <location>
        <begin position="1186"/>
        <end position="1217"/>
    </location>
</feature>
<feature type="region of interest" description="Disordered" evidence="3">
    <location>
        <begin position="548"/>
        <end position="679"/>
    </location>
</feature>
<feature type="compositionally biased region" description="Polar residues" evidence="3">
    <location>
        <begin position="613"/>
        <end position="622"/>
    </location>
</feature>
<evidence type="ECO:0000256" key="2">
    <source>
        <dbReference type="SAM" id="Coils"/>
    </source>
</evidence>
<feature type="compositionally biased region" description="Polar residues" evidence="3">
    <location>
        <begin position="75"/>
        <end position="91"/>
    </location>
</feature>
<feature type="region of interest" description="Disordered" evidence="3">
    <location>
        <begin position="151"/>
        <end position="231"/>
    </location>
</feature>
<name>A0A4U1EZ86_MONMO</name>
<feature type="compositionally biased region" description="Polar residues" evidence="3">
    <location>
        <begin position="29"/>
        <end position="40"/>
    </location>
</feature>
<feature type="compositionally biased region" description="Basic and acidic residues" evidence="3">
    <location>
        <begin position="208"/>
        <end position="223"/>
    </location>
</feature>
<sequence>QASRERRLLIGCGASRRLCRQQLPRVSGSAPNLTLQTTMKNQDKKNGAAKQSSNTSNPKNTPGQPEAGPEGAQGRPSQSAPATEAEGSTIQAPGKAEGVCQLCFSSGQGEEFVVRRSSFWRAQAKTAQSGALQDVSEELSRQLEDILSTYCVDNSQGGPGEDGAQGEPAEPEDAEKSRTYASRNGEPEPETPVVNGEKETSKGEPGTDESRASDEVVDRDHRRPQEKKKAKGLGKEITLLMQTLNTLSTPEEKLAALCKKYAELLEEHRNSQKQMKLLQKKQSQLVQEKDHLRGEHSKAVLARSKLESLCRELQRHNRSLKEEGVQRAREEEEKRKEVTSHFQVTLNDIQLQMEQHNERNSKLRQENVELAERLKKLIEQYELREEHIDKVFKHKDLQQQLVDAKLQQAQEMLKEAEERHQREKDFLLKEAVESQRMCELMKQQETHLKQQLALYTEKFEEFQNTLSKSSEVFTTFKQEMEKMTKKIKKLEKETTMYRSRWESSNKALLEMAEEKTLRDKELEGLQVKIQRLEKLCRALQSERNDLNKRVQDLSAGGQASLTDSGPERRPEAANTSKEQGGEGPRVQAPSSPRLPPFPFPSWRVLRRAEGTPTEASLQTPNLQGLRPSQHPMEDKKKKRSPKPCLTQPAQPPGTLRRVPVPTSHSGSLALGLPHLPSPKQRAKFKRVSKEKCRPVLAGGGGGSAGTPLQHSFLTEVTDVYEMEGGLLNLLNDFHSGRLQAFGKECSFEQLEHVREMQEKLARLHFSLDVCGEEEEEEEEDGVTEGLPEEQKKTMADRNLDQLLSNVDRSCTWLRTPSLRSRQLCRCRTQAQTAPSHSLQTVTFYGLDWVFRGPPRCYGGGGHWMELNHKERKRLCVLPPLLAPLLGRGARAPALAGTPLCNKLLVWEVPVAGLDSPVLLWEIRKVAMETEGRGLSRPARRRLVTHCAGAGRVSYARMERERLDQKVTALQAVTSSNLPACPPLNLPTQPHRPEECGDPTDPHAPPTPTTHSYGIREIKGRAFNRRGGSSPARSLEPPERQHTASPVLSRGPGPLLQTSPGESPKMPPCCSGKGFLSPRSPHQACVRGFLVRRQFQSLRAEYEAIVREIEGDLGTLQWTEGWIPRPRFLPKKAKSHQTWKAGERVPNPEQELWSCFPCKEPEKEAIWEDMILKKSGESSANSGSLPCRDDSPWFQDEQSRRTRKPSQEETRDMSKMENPEAAGPGLPHSQTELQELQELQYHRSHLAMELLWLQQAINSRKEYLILKQTLRSPEANQARDEPSLCADHGGQGCEKAGSRPGPPLEDQSYRTTREPDHMDDSCWRLKSQPHKTPEILATIDKTTAGAKYRDLCYRQTGPQLPTPWDNQAIGKRLTKEPECGEQTFGGTCLQLTKLLEDETHKGLKSRGYCSGKARTQLPTLCEDPDIEDNSPRGPGQKEHDCQRAGPRELGLSEDHVICDGTLAEHGGLDLWKAKPPQGPNSQ</sequence>
<dbReference type="GO" id="GO:0019905">
    <property type="term" value="F:syntaxin binding"/>
    <property type="evidence" value="ECO:0007669"/>
    <property type="project" value="InterPro"/>
</dbReference>
<dbReference type="Pfam" id="PF13270">
    <property type="entry name" value="CCDC28"/>
    <property type="match status" value="1"/>
</dbReference>
<dbReference type="Proteomes" id="UP000308365">
    <property type="component" value="Unassembled WGS sequence"/>
</dbReference>
<keyword evidence="2" id="KW-0175">Coiled coil</keyword>
<comment type="similarity">
    <text evidence="1">Belongs to the taxilin family.</text>
</comment>
<dbReference type="PANTHER" id="PTHR16127:SF12">
    <property type="entry name" value="ALPHA-TAXILIN"/>
    <property type="match status" value="1"/>
</dbReference>
<dbReference type="PANTHER" id="PTHR16127">
    <property type="entry name" value="TAXILIN"/>
    <property type="match status" value="1"/>
</dbReference>
<feature type="region of interest" description="Disordered" evidence="3">
    <location>
        <begin position="1271"/>
        <end position="1319"/>
    </location>
</feature>
<accession>A0A4U1EZ86</accession>
<comment type="caution">
    <text evidence="4">The sequence shown here is derived from an EMBL/GenBank/DDBJ whole genome shotgun (WGS) entry which is preliminary data.</text>
</comment>
<dbReference type="PROSITE" id="PS50096">
    <property type="entry name" value="IQ"/>
    <property type="match status" value="1"/>
</dbReference>
<dbReference type="InterPro" id="IPR025271">
    <property type="entry name" value="CCDC28"/>
</dbReference>
<feature type="region of interest" description="Disordered" evidence="3">
    <location>
        <begin position="1176"/>
        <end position="1227"/>
    </location>
</feature>